<comment type="caution">
    <text evidence="1">The sequence shown here is derived from an EMBL/GenBank/DDBJ whole genome shotgun (WGS) entry which is preliminary data.</text>
</comment>
<protein>
    <submittedName>
        <fullName evidence="1">Uncharacterized protein</fullName>
    </submittedName>
</protein>
<accession>A0A314UQP9</accession>
<gene>
    <name evidence="1" type="ORF">Pyn_29446</name>
</gene>
<name>A0A314UQP9_PRUYE</name>
<dbReference type="Proteomes" id="UP000250321">
    <property type="component" value="Unassembled WGS sequence"/>
</dbReference>
<keyword evidence="2" id="KW-1185">Reference proteome</keyword>
<evidence type="ECO:0000313" key="2">
    <source>
        <dbReference type="Proteomes" id="UP000250321"/>
    </source>
</evidence>
<reference evidence="1 2" key="1">
    <citation type="submission" date="2018-02" db="EMBL/GenBank/DDBJ databases">
        <title>Draft genome of wild Prunus yedoensis var. nudiflora.</title>
        <authorList>
            <person name="Baek S."/>
            <person name="Kim J.-H."/>
            <person name="Choi K."/>
            <person name="Kim G.-B."/>
            <person name="Cho A."/>
            <person name="Jang H."/>
            <person name="Shin C.-H."/>
            <person name="Yu H.-J."/>
            <person name="Mun J.-H."/>
        </authorList>
    </citation>
    <scope>NUCLEOTIDE SEQUENCE [LARGE SCALE GENOMIC DNA]</scope>
    <source>
        <strain evidence="2">cv. Jeju island</strain>
        <tissue evidence="1">Leaf</tissue>
    </source>
</reference>
<evidence type="ECO:0000313" key="1">
    <source>
        <dbReference type="EMBL" id="PQM38914.1"/>
    </source>
</evidence>
<sequence length="72" mass="7998">MTRMAVGMLAAADGRKDSGLMVARVLEQPRDVGRWLLGRLQQPNDGMGNRECLKNISYAYPHWRTPSNGLGL</sequence>
<dbReference type="EMBL" id="PJQY01003261">
    <property type="protein sequence ID" value="PQM38914.1"/>
    <property type="molecule type" value="Genomic_DNA"/>
</dbReference>
<dbReference type="AlphaFoldDB" id="A0A314UQP9"/>
<proteinExistence type="predicted"/>
<organism evidence="1 2">
    <name type="scientific">Prunus yedoensis var. nudiflora</name>
    <dbReference type="NCBI Taxonomy" id="2094558"/>
    <lineage>
        <taxon>Eukaryota</taxon>
        <taxon>Viridiplantae</taxon>
        <taxon>Streptophyta</taxon>
        <taxon>Embryophyta</taxon>
        <taxon>Tracheophyta</taxon>
        <taxon>Spermatophyta</taxon>
        <taxon>Magnoliopsida</taxon>
        <taxon>eudicotyledons</taxon>
        <taxon>Gunneridae</taxon>
        <taxon>Pentapetalae</taxon>
        <taxon>rosids</taxon>
        <taxon>fabids</taxon>
        <taxon>Rosales</taxon>
        <taxon>Rosaceae</taxon>
        <taxon>Amygdaloideae</taxon>
        <taxon>Amygdaleae</taxon>
        <taxon>Prunus</taxon>
    </lineage>
</organism>